<accession>A0ABW1KH54</accession>
<protein>
    <submittedName>
        <fullName evidence="4">3-deoxy-7-phosphoheptulonate synthase</fullName>
        <ecNumber evidence="4">2.5.1.54</ecNumber>
    </submittedName>
</protein>
<dbReference type="NCBIfam" id="TIGR01361">
    <property type="entry name" value="DAHP_synth_Bsub"/>
    <property type="match status" value="1"/>
</dbReference>
<evidence type="ECO:0000259" key="2">
    <source>
        <dbReference type="Pfam" id="PF00793"/>
    </source>
</evidence>
<dbReference type="NCBIfam" id="NF006421">
    <property type="entry name" value="PRK08673.1"/>
    <property type="match status" value="1"/>
</dbReference>
<dbReference type="InterPro" id="IPR013785">
    <property type="entry name" value="Aldolase_TIM"/>
</dbReference>
<evidence type="ECO:0000313" key="4">
    <source>
        <dbReference type="EMBL" id="MFC6020148.1"/>
    </source>
</evidence>
<dbReference type="Proteomes" id="UP001596203">
    <property type="component" value="Unassembled WGS sequence"/>
</dbReference>
<organism evidence="4 5">
    <name type="scientific">Plantactinospora solaniradicis</name>
    <dbReference type="NCBI Taxonomy" id="1723736"/>
    <lineage>
        <taxon>Bacteria</taxon>
        <taxon>Bacillati</taxon>
        <taxon>Actinomycetota</taxon>
        <taxon>Actinomycetes</taxon>
        <taxon>Micromonosporales</taxon>
        <taxon>Micromonosporaceae</taxon>
        <taxon>Plantactinospora</taxon>
    </lineage>
</organism>
<proteinExistence type="predicted"/>
<keyword evidence="5" id="KW-1185">Reference proteome</keyword>
<keyword evidence="1 4" id="KW-0808">Transferase</keyword>
<dbReference type="RefSeq" id="WP_377426961.1">
    <property type="nucleotide sequence ID" value="NZ_JBHSPR010000029.1"/>
</dbReference>
<dbReference type="InterPro" id="IPR052899">
    <property type="entry name" value="Class-I_DAHP_synthase"/>
</dbReference>
<sequence>MGKIGIDIQQWQHKDRLAENLFAEQTFAEPEESIRRHPNQLRNYMLRSKREPEILRQEESVMVVVMAPEATAENVAAVVDSVQAAGGKAFVSRGVSRTIVGLVGDVGDFEALNLGSLAGVLQVMRVSVPFKLVSREHHPARSVIRVGGVPIGPDTMSMIAGPCAVETPEQTLEAALMAKAAGASLLRGGAFKPRTSPYSYQGLGEAGLRILADVRAETGLPVVTEVIDPGSVDMVASYADMLQVGARNMQNFALLQAVGSAGKPVLLKRGFSATIEEWLSAAEYIAQRGNLDIVLCERGIRTFETSTRNTLDISAVPVAQRLSHLPVIVDPSHSGGRRDLVLPLTRAAIAVGADGLIIDVHPQPKVALCDGDQALMNSDLKEIADIVSLLSPLMGRSLTMPIADRAPAPA</sequence>
<dbReference type="PANTHER" id="PTHR43018">
    <property type="entry name" value="PHOSPHO-2-DEHYDRO-3-DEOXYHEPTONATE ALDOLASE"/>
    <property type="match status" value="1"/>
</dbReference>
<comment type="caution">
    <text evidence="4">The sequence shown here is derived from an EMBL/GenBank/DDBJ whole genome shotgun (WGS) entry which is preliminary data.</text>
</comment>
<dbReference type="Gene3D" id="3.30.70.1140">
    <property type="entry name" value="Phospho-2-dehydro-3-deoxyheptonate aldolase, domain 1"/>
    <property type="match status" value="1"/>
</dbReference>
<gene>
    <name evidence="4" type="primary">aroF</name>
    <name evidence="4" type="ORF">ACFP2T_28640</name>
</gene>
<dbReference type="NCBIfam" id="NF009239">
    <property type="entry name" value="PRK12595.1"/>
    <property type="match status" value="1"/>
</dbReference>
<dbReference type="InterPro" id="IPR041071">
    <property type="entry name" value="DAHP_snth_FXD"/>
</dbReference>
<dbReference type="InterPro" id="IPR006218">
    <property type="entry name" value="DAHP1/KDSA"/>
</dbReference>
<feature type="domain" description="DAHP synthetase I/KDSA" evidence="2">
    <location>
        <begin position="148"/>
        <end position="387"/>
    </location>
</feature>
<feature type="domain" description="DAHP synthase ferredoxin-like" evidence="3">
    <location>
        <begin position="62"/>
        <end position="127"/>
    </location>
</feature>
<dbReference type="SUPFAM" id="SSF51569">
    <property type="entry name" value="Aldolase"/>
    <property type="match status" value="1"/>
</dbReference>
<evidence type="ECO:0000256" key="1">
    <source>
        <dbReference type="ARBA" id="ARBA00022679"/>
    </source>
</evidence>
<evidence type="ECO:0000313" key="5">
    <source>
        <dbReference type="Proteomes" id="UP001596203"/>
    </source>
</evidence>
<dbReference type="GO" id="GO:0003849">
    <property type="term" value="F:3-deoxy-7-phosphoheptulonate synthase activity"/>
    <property type="evidence" value="ECO:0007669"/>
    <property type="project" value="UniProtKB-EC"/>
</dbReference>
<dbReference type="PANTHER" id="PTHR43018:SF1">
    <property type="entry name" value="PROTEIN AROA(G)"/>
    <property type="match status" value="1"/>
</dbReference>
<reference evidence="5" key="1">
    <citation type="journal article" date="2019" name="Int. J. Syst. Evol. Microbiol.">
        <title>The Global Catalogue of Microorganisms (GCM) 10K type strain sequencing project: providing services to taxonomists for standard genome sequencing and annotation.</title>
        <authorList>
            <consortium name="The Broad Institute Genomics Platform"/>
            <consortium name="The Broad Institute Genome Sequencing Center for Infectious Disease"/>
            <person name="Wu L."/>
            <person name="Ma J."/>
        </authorList>
    </citation>
    <scope>NUCLEOTIDE SEQUENCE [LARGE SCALE GENOMIC DNA]</scope>
    <source>
        <strain evidence="5">ZS-35-S2</strain>
    </source>
</reference>
<dbReference type="Pfam" id="PF00793">
    <property type="entry name" value="DAHP_synth_1"/>
    <property type="match status" value="1"/>
</dbReference>
<dbReference type="EC" id="2.5.1.54" evidence="4"/>
<dbReference type="Pfam" id="PF18152">
    <property type="entry name" value="DAHP_snth_FXD"/>
    <property type="match status" value="1"/>
</dbReference>
<dbReference type="InterPro" id="IPR006268">
    <property type="entry name" value="DAHP_syn_2"/>
</dbReference>
<name>A0ABW1KH54_9ACTN</name>
<evidence type="ECO:0000259" key="3">
    <source>
        <dbReference type="Pfam" id="PF18152"/>
    </source>
</evidence>
<dbReference type="EMBL" id="JBHSPR010000029">
    <property type="protein sequence ID" value="MFC6020148.1"/>
    <property type="molecule type" value="Genomic_DNA"/>
</dbReference>
<dbReference type="Gene3D" id="3.20.20.70">
    <property type="entry name" value="Aldolase class I"/>
    <property type="match status" value="1"/>
</dbReference>